<dbReference type="OrthoDB" id="71310at2759"/>
<dbReference type="Pfam" id="PF10260">
    <property type="entry name" value="SAYSvFN"/>
    <property type="match status" value="1"/>
</dbReference>
<dbReference type="Proteomes" id="UP000005239">
    <property type="component" value="Unassembled WGS sequence"/>
</dbReference>
<accession>A0A8R1YAK7</accession>
<evidence type="ECO:0000313" key="2">
    <source>
        <dbReference type="Proteomes" id="UP000005239"/>
    </source>
</evidence>
<dbReference type="InterPro" id="IPR019387">
    <property type="entry name" value="SAYSvFN_dom"/>
</dbReference>
<organism evidence="1 2">
    <name type="scientific">Pristionchus pacificus</name>
    <name type="common">Parasitic nematode worm</name>
    <dbReference type="NCBI Taxonomy" id="54126"/>
    <lineage>
        <taxon>Eukaryota</taxon>
        <taxon>Metazoa</taxon>
        <taxon>Ecdysozoa</taxon>
        <taxon>Nematoda</taxon>
        <taxon>Chromadorea</taxon>
        <taxon>Rhabditida</taxon>
        <taxon>Rhabditina</taxon>
        <taxon>Diplogasteromorpha</taxon>
        <taxon>Diplogasteroidea</taxon>
        <taxon>Neodiplogasteridae</taxon>
        <taxon>Pristionchus</taxon>
    </lineage>
</organism>
<evidence type="ECO:0000313" key="1">
    <source>
        <dbReference type="EnsemblMetazoa" id="PPA12444.1"/>
    </source>
</evidence>
<dbReference type="PANTHER" id="PTHR13527">
    <property type="entry name" value="SAYSVFN DOMAIN-CONTAINING PROTEIN 1"/>
    <property type="match status" value="1"/>
</dbReference>
<dbReference type="PANTHER" id="PTHR13527:SF0">
    <property type="entry name" value="SAYSVFN DOMAIN-CONTAINING PROTEIN 1"/>
    <property type="match status" value="1"/>
</dbReference>
<keyword evidence="2" id="KW-1185">Reference proteome</keyword>
<dbReference type="InterPro" id="IPR039159">
    <property type="entry name" value="SAYSD1"/>
</dbReference>
<name>A0A2A6CRF1_PRIPA</name>
<proteinExistence type="predicted"/>
<reference evidence="1" key="2">
    <citation type="submission" date="2022-06" db="UniProtKB">
        <authorList>
            <consortium name="EnsemblMetazoa"/>
        </authorList>
    </citation>
    <scope>IDENTIFICATION</scope>
    <source>
        <strain evidence="1">PS312</strain>
    </source>
</reference>
<accession>A0A2A6CRF1</accession>
<sequence length="160" mass="18371">MDKVRADLEAYRQRKREEDAAAAVVTSKSIEEEVLYYLQPKRRRSESARPWIAHAYQLLDAIDPLDAWPLRKWRSSFDQSPTATLAATALLYLVGQIYFVWIEFGAVFFVFACLTGICLGLGSRRQGEVSAYSVFNSNCERLLGSMTAEHFERDMLHRKN</sequence>
<protein>
    <submittedName>
        <fullName evidence="1">SAYSvFN domain-containing protein</fullName>
    </submittedName>
</protein>
<dbReference type="EnsemblMetazoa" id="PPA12444.1">
    <property type="protein sequence ID" value="PPA12444.1"/>
    <property type="gene ID" value="WBGene00101998"/>
</dbReference>
<dbReference type="AlphaFoldDB" id="A0A2A6CRF1"/>
<reference evidence="2" key="1">
    <citation type="journal article" date="2008" name="Nat. Genet.">
        <title>The Pristionchus pacificus genome provides a unique perspective on nematode lifestyle and parasitism.</title>
        <authorList>
            <person name="Dieterich C."/>
            <person name="Clifton S.W."/>
            <person name="Schuster L.N."/>
            <person name="Chinwalla A."/>
            <person name="Delehaunty K."/>
            <person name="Dinkelacker I."/>
            <person name="Fulton L."/>
            <person name="Fulton R."/>
            <person name="Godfrey J."/>
            <person name="Minx P."/>
            <person name="Mitreva M."/>
            <person name="Roeseler W."/>
            <person name="Tian H."/>
            <person name="Witte H."/>
            <person name="Yang S.P."/>
            <person name="Wilson R.K."/>
            <person name="Sommer R.J."/>
        </authorList>
    </citation>
    <scope>NUCLEOTIDE SEQUENCE [LARGE SCALE GENOMIC DNA]</scope>
    <source>
        <strain evidence="2">PS312</strain>
    </source>
</reference>
<gene>
    <name evidence="1" type="primary">WBGene00101998</name>
</gene>